<evidence type="ECO:0000313" key="4">
    <source>
        <dbReference type="Proteomes" id="UP000186817"/>
    </source>
</evidence>
<gene>
    <name evidence="3" type="ORF">AK812_SmicGene27912</name>
</gene>
<accession>A0A1Q9D5V6</accession>
<evidence type="ECO:0000256" key="2">
    <source>
        <dbReference type="SAM" id="Phobius"/>
    </source>
</evidence>
<sequence length="448" mass="47982">MGKTGEDKGASRANAERVPDFRQLTSEQKLAPVAGPRRPQSKLRKRPRRLHLLNYNGDYRLPIVSIVVPFGGTTMETIGPLITILILPRDPSTDPFAAASNAAAAVSAATTTAATPNEGQFFVVQGQVAVVQGQVFVVQGQFFVVQGDLDDPRDRICLCFRPLRCFEHELSFHGANCGIRHRPKASRGFSTGTARGEAAYRAFADSGVDLASIPVAAFQPTAVAAIDGVVQAARAAASAMVGAVKAPATMGLKGSLSELKISEELRVEMLTKINLTEGQRGDSFSAEQAVRAEQTGVPSLGSQDAEGPSEAEAEAIGTCEALEAKARSFAMVLERVHLTDVFVATSLCHGVDLADLAKSTYSFQRVSIFFVVPIVSIVVPFLGTRKVHLKPRRRRSAPAKPVVREQPPVQTLQGHADRHQALEAKARSFAMVLERVHLTDVFVATSAP</sequence>
<keyword evidence="2" id="KW-0472">Membrane</keyword>
<name>A0A1Q9D5V6_SYMMI</name>
<protein>
    <submittedName>
        <fullName evidence="3">Uncharacterized protein</fullName>
    </submittedName>
</protein>
<dbReference type="AlphaFoldDB" id="A0A1Q9D5V6"/>
<keyword evidence="4" id="KW-1185">Reference proteome</keyword>
<comment type="caution">
    <text evidence="3">The sequence shown here is derived from an EMBL/GenBank/DDBJ whole genome shotgun (WGS) entry which is preliminary data.</text>
</comment>
<proteinExistence type="predicted"/>
<organism evidence="3 4">
    <name type="scientific">Symbiodinium microadriaticum</name>
    <name type="common">Dinoflagellate</name>
    <name type="synonym">Zooxanthella microadriatica</name>
    <dbReference type="NCBI Taxonomy" id="2951"/>
    <lineage>
        <taxon>Eukaryota</taxon>
        <taxon>Sar</taxon>
        <taxon>Alveolata</taxon>
        <taxon>Dinophyceae</taxon>
        <taxon>Suessiales</taxon>
        <taxon>Symbiodiniaceae</taxon>
        <taxon>Symbiodinium</taxon>
    </lineage>
</organism>
<keyword evidence="2" id="KW-1133">Transmembrane helix</keyword>
<dbReference type="Proteomes" id="UP000186817">
    <property type="component" value="Unassembled WGS sequence"/>
</dbReference>
<feature type="transmembrane region" description="Helical" evidence="2">
    <location>
        <begin position="366"/>
        <end position="384"/>
    </location>
</feature>
<feature type="compositionally biased region" description="Basic and acidic residues" evidence="1">
    <location>
        <begin position="1"/>
        <end position="20"/>
    </location>
</feature>
<dbReference type="EMBL" id="LSRX01000707">
    <property type="protein sequence ID" value="OLP90507.1"/>
    <property type="molecule type" value="Genomic_DNA"/>
</dbReference>
<reference evidence="3 4" key="1">
    <citation type="submission" date="2016-02" db="EMBL/GenBank/DDBJ databases">
        <title>Genome analysis of coral dinoflagellate symbionts highlights evolutionary adaptations to a symbiotic lifestyle.</title>
        <authorList>
            <person name="Aranda M."/>
            <person name="Li Y."/>
            <person name="Liew Y.J."/>
            <person name="Baumgarten S."/>
            <person name="Simakov O."/>
            <person name="Wilson M."/>
            <person name="Piel J."/>
            <person name="Ashoor H."/>
            <person name="Bougouffa S."/>
            <person name="Bajic V.B."/>
            <person name="Ryu T."/>
            <person name="Ravasi T."/>
            <person name="Bayer T."/>
            <person name="Micklem G."/>
            <person name="Kim H."/>
            <person name="Bhak J."/>
            <person name="Lajeunesse T.C."/>
            <person name="Voolstra C.R."/>
        </authorList>
    </citation>
    <scope>NUCLEOTIDE SEQUENCE [LARGE SCALE GENOMIC DNA]</scope>
    <source>
        <strain evidence="3 4">CCMP2467</strain>
    </source>
</reference>
<evidence type="ECO:0000313" key="3">
    <source>
        <dbReference type="EMBL" id="OLP90507.1"/>
    </source>
</evidence>
<feature type="region of interest" description="Disordered" evidence="1">
    <location>
        <begin position="393"/>
        <end position="416"/>
    </location>
</feature>
<evidence type="ECO:0000256" key="1">
    <source>
        <dbReference type="SAM" id="MobiDB-lite"/>
    </source>
</evidence>
<keyword evidence="2" id="KW-0812">Transmembrane</keyword>
<feature type="region of interest" description="Disordered" evidence="1">
    <location>
        <begin position="1"/>
        <end position="47"/>
    </location>
</feature>